<proteinExistence type="predicted"/>
<dbReference type="EMBL" id="JANIBJ010000042">
    <property type="protein sequence ID" value="MCQ8105954.1"/>
    <property type="molecule type" value="Genomic_DNA"/>
</dbReference>
<sequence>MSINNITKWLKTGVNLIQEDLGYSPVKLLSAIDSYPDFLPKLEERPKTINEGDIVRWHEWGEMRYSFTKYAKHNVMLGWRYSQGTYSSFEQVMPEFDHFGQYEATPNWECEIQDIAGLSSSKSNLNQFTNLDQFIQTRYPSLIEEITERNLLSTLAHNEIRIGHELHTDTTADCFSRYSWDNRIFLRNHGGSHHFAAARYIAGKLGRKVRLNGKLKSYSINPRSVEALRERFEIVVIDDRAKEQNEFLHAMKAFSATYLWRQLPQPYDNCRAIFLPKDETRSRTVAGYLRAAGAFDLGAFLQTLIVPREH</sequence>
<dbReference type="InterPro" id="IPR046507">
    <property type="entry name" value="DUF6685"/>
</dbReference>
<gene>
    <name evidence="1" type="ORF">NP590_17735</name>
</gene>
<protein>
    <submittedName>
        <fullName evidence="1">Uncharacterized protein</fullName>
    </submittedName>
</protein>
<accession>A0ABT1TKW9</accession>
<dbReference type="Pfam" id="PF20390">
    <property type="entry name" value="DUF6685"/>
    <property type="match status" value="1"/>
</dbReference>
<reference evidence="1 2" key="1">
    <citation type="submission" date="2022-07" db="EMBL/GenBank/DDBJ databases">
        <title>Methylomonas rivi sp. nov., Methylomonas rosea sp. nov., Methylomonas aureus sp. nov. and Methylomonas subterranea sp. nov., four novel methanotrophs isolated from a freshwater creek and the deep terrestrial subsurface.</title>
        <authorList>
            <person name="Abin C."/>
            <person name="Sankaranarayanan K."/>
            <person name="Garner C."/>
            <person name="Sindelar R."/>
            <person name="Kotary K."/>
            <person name="Garner R."/>
            <person name="Barclay S."/>
            <person name="Lawson P."/>
            <person name="Krumholz L."/>
        </authorList>
    </citation>
    <scope>NUCLEOTIDE SEQUENCE [LARGE SCALE GENOMIC DNA]</scope>
    <source>
        <strain evidence="1 2">SURF-2</strain>
    </source>
</reference>
<keyword evidence="2" id="KW-1185">Reference proteome</keyword>
<comment type="caution">
    <text evidence="1">The sequence shown here is derived from an EMBL/GenBank/DDBJ whole genome shotgun (WGS) entry which is preliminary data.</text>
</comment>
<evidence type="ECO:0000313" key="1">
    <source>
        <dbReference type="EMBL" id="MCQ8105954.1"/>
    </source>
</evidence>
<evidence type="ECO:0000313" key="2">
    <source>
        <dbReference type="Proteomes" id="UP001524499"/>
    </source>
</evidence>
<organism evidence="1 2">
    <name type="scientific">Methylomonas subterranea</name>
    <dbReference type="NCBI Taxonomy" id="2952225"/>
    <lineage>
        <taxon>Bacteria</taxon>
        <taxon>Pseudomonadati</taxon>
        <taxon>Pseudomonadota</taxon>
        <taxon>Gammaproteobacteria</taxon>
        <taxon>Methylococcales</taxon>
        <taxon>Methylococcaceae</taxon>
        <taxon>Methylomonas</taxon>
    </lineage>
</organism>
<dbReference type="RefSeq" id="WP_256603993.1">
    <property type="nucleotide sequence ID" value="NZ_JANIBJ010000042.1"/>
</dbReference>
<dbReference type="Proteomes" id="UP001524499">
    <property type="component" value="Unassembled WGS sequence"/>
</dbReference>
<name>A0ABT1TKW9_9GAMM</name>